<keyword evidence="3" id="KW-1185">Reference proteome</keyword>
<name>A0ABQ3U367_STRHY</name>
<gene>
    <name evidence="2" type="ORF">TPA0910_44610</name>
</gene>
<proteinExistence type="predicted"/>
<protein>
    <submittedName>
        <fullName evidence="2">Uncharacterized protein</fullName>
    </submittedName>
</protein>
<feature type="region of interest" description="Disordered" evidence="1">
    <location>
        <begin position="1"/>
        <end position="20"/>
    </location>
</feature>
<feature type="compositionally biased region" description="Low complexity" evidence="1">
    <location>
        <begin position="223"/>
        <end position="233"/>
    </location>
</feature>
<evidence type="ECO:0000256" key="1">
    <source>
        <dbReference type="SAM" id="MobiDB-lite"/>
    </source>
</evidence>
<sequence>MQRRIAPDGNVTGYSVTLPGDRNRRQEPVWFSGSRLAPDLSLPRVRERWLGPGVNPGATSAGMWVVAEEKVRAAADQLGAEGLHQGAGDVAALGDLIVVAAVSSPRLVRDQMREATAECERAPPAPAARDLEGQARELYRESTQVLPQSVVSAGRHDAAAVLGFLLALVTAVEASRHWHQAQEYRVQAKAAGRAGRLLREAVEVTAGASAAREYRPRPKRAATRSGAARRSAVAAGERPIAGVVHEALPEHARTILSDPAWPALRTRLAAIDGTGEDPVEVLPRSQLEES</sequence>
<dbReference type="EMBL" id="BNEK01000005">
    <property type="protein sequence ID" value="GHJ30028.1"/>
    <property type="molecule type" value="Genomic_DNA"/>
</dbReference>
<comment type="caution">
    <text evidence="2">The sequence shown here is derived from an EMBL/GenBank/DDBJ whole genome shotgun (WGS) entry which is preliminary data.</text>
</comment>
<evidence type="ECO:0000313" key="3">
    <source>
        <dbReference type="Proteomes" id="UP001054854"/>
    </source>
</evidence>
<accession>A0ABQ3U367</accession>
<organism evidence="2 3">
    <name type="scientific">Streptomyces hygroscopicus</name>
    <dbReference type="NCBI Taxonomy" id="1912"/>
    <lineage>
        <taxon>Bacteria</taxon>
        <taxon>Bacillati</taxon>
        <taxon>Actinomycetota</taxon>
        <taxon>Actinomycetes</taxon>
        <taxon>Kitasatosporales</taxon>
        <taxon>Streptomycetaceae</taxon>
        <taxon>Streptomyces</taxon>
        <taxon>Streptomyces violaceusniger group</taxon>
    </lineage>
</organism>
<reference evidence="2" key="1">
    <citation type="submission" date="2024-05" db="EMBL/GenBank/DDBJ databases">
        <title>Whole genome shotgun sequence of Streptomyces hygroscopicus NBRC 113678.</title>
        <authorList>
            <person name="Komaki H."/>
            <person name="Tamura T."/>
        </authorList>
    </citation>
    <scope>NUCLEOTIDE SEQUENCE</scope>
    <source>
        <strain evidence="2">N11-34</strain>
    </source>
</reference>
<feature type="region of interest" description="Disordered" evidence="1">
    <location>
        <begin position="213"/>
        <end position="233"/>
    </location>
</feature>
<evidence type="ECO:0000313" key="2">
    <source>
        <dbReference type="EMBL" id="GHJ30028.1"/>
    </source>
</evidence>
<dbReference type="Proteomes" id="UP001054854">
    <property type="component" value="Unassembled WGS sequence"/>
</dbReference>